<evidence type="ECO:0000259" key="4">
    <source>
        <dbReference type="PROSITE" id="PS50011"/>
    </source>
</evidence>
<gene>
    <name evidence="5" type="ORF">L484_013816</name>
</gene>
<dbReference type="PANTHER" id="PTHR44489">
    <property type="match status" value="1"/>
</dbReference>
<dbReference type="InterPro" id="IPR008271">
    <property type="entry name" value="Ser/Thr_kinase_AS"/>
</dbReference>
<dbReference type="InterPro" id="IPR015943">
    <property type="entry name" value="WD40/YVTN_repeat-like_dom_sf"/>
</dbReference>
<dbReference type="GO" id="GO:0004672">
    <property type="term" value="F:protein kinase activity"/>
    <property type="evidence" value="ECO:0007669"/>
    <property type="project" value="InterPro"/>
</dbReference>
<dbReference type="InterPro" id="IPR044715">
    <property type="entry name" value="WDR86-like"/>
</dbReference>
<dbReference type="PROSITE" id="PS50011">
    <property type="entry name" value="PROTEIN_KINASE_DOM"/>
    <property type="match status" value="1"/>
</dbReference>
<sequence>MKRIREEEQHSEKWQRGPLIGKGGVGSVYMAIFQNPITSWRRGLPLVVAVKSTPISSSRELAREKMVYHHLGKSPFIIRCFGDDVTVAKNGKLFYNLLLEYAPEGALFDLIITTSNGLPESQARQLSRSILGGIKHIHEAGFVHCDLKPENILVAKAINDGQLLTAKISDFGLAKRAKQSKCSVGGTLMYMSPESVRDGIQQQPSDIWALGCIVLVMLTGRLPWDERLRRQEIKRKIATESPIIPSRISKEAEDFLRKCFVRKPSERPTAQMLLNHPFVRGTKKVRDCRPRNKVAKTDKKKNEMLRNVSITTTLQGHTKAVTCIALPSTATGDKLYSGSKDGTFRVWNCHTGLCERVINLGDEISSLIHSGPWIFIGCQNLVKAWNSQIDIGFDLSGPLGRVCTMDFDNEQLFAGTESGQILVWKFNSESETANPFQPAITLEGNTHGVVCITIGCKMLYSGFRDGTIKTWDLATLQCLTTVKRHSSAVTSLACWNNYLLSCSLDGTIKTWGYTQEAGGLEVCYTHKQEQGFLALGGMNIPVMPNQGKRHDILFCSCDDHSVHIYELPSFEKKGQVFIRQEVQSIHIQDGSGGLFFIGDATGNITVGKITHHV</sequence>
<dbReference type="AlphaFoldDB" id="W9SL19"/>
<dbReference type="InterPro" id="IPR036322">
    <property type="entry name" value="WD40_repeat_dom_sf"/>
</dbReference>
<evidence type="ECO:0000313" key="5">
    <source>
        <dbReference type="EMBL" id="EXC33619.1"/>
    </source>
</evidence>
<feature type="domain" description="Protein kinase" evidence="4">
    <location>
        <begin position="14"/>
        <end position="279"/>
    </location>
</feature>
<organism evidence="5 6">
    <name type="scientific">Morus notabilis</name>
    <dbReference type="NCBI Taxonomy" id="981085"/>
    <lineage>
        <taxon>Eukaryota</taxon>
        <taxon>Viridiplantae</taxon>
        <taxon>Streptophyta</taxon>
        <taxon>Embryophyta</taxon>
        <taxon>Tracheophyta</taxon>
        <taxon>Spermatophyta</taxon>
        <taxon>Magnoliopsida</taxon>
        <taxon>eudicotyledons</taxon>
        <taxon>Gunneridae</taxon>
        <taxon>Pentapetalae</taxon>
        <taxon>rosids</taxon>
        <taxon>fabids</taxon>
        <taxon>Rosales</taxon>
        <taxon>Moraceae</taxon>
        <taxon>Moreae</taxon>
        <taxon>Morus</taxon>
    </lineage>
</organism>
<accession>W9SL19</accession>
<protein>
    <submittedName>
        <fullName evidence="5">Zinc finger CCCH domain-containing protein 17</fullName>
    </submittedName>
</protein>
<keyword evidence="6" id="KW-1185">Reference proteome</keyword>
<name>W9SL19_9ROSA</name>
<dbReference type="STRING" id="981085.W9SL19"/>
<dbReference type="InterPro" id="IPR001680">
    <property type="entry name" value="WD40_rpt"/>
</dbReference>
<dbReference type="InterPro" id="IPR011009">
    <property type="entry name" value="Kinase-like_dom_sf"/>
</dbReference>
<dbReference type="PROSITE" id="PS00678">
    <property type="entry name" value="WD_REPEATS_1"/>
    <property type="match status" value="1"/>
</dbReference>
<dbReference type="GO" id="GO:0005524">
    <property type="term" value="F:ATP binding"/>
    <property type="evidence" value="ECO:0007669"/>
    <property type="project" value="InterPro"/>
</dbReference>
<dbReference type="Proteomes" id="UP000030645">
    <property type="component" value="Unassembled WGS sequence"/>
</dbReference>
<dbReference type="PROSITE" id="PS00108">
    <property type="entry name" value="PROTEIN_KINASE_ST"/>
    <property type="match status" value="1"/>
</dbReference>
<dbReference type="SUPFAM" id="SSF56112">
    <property type="entry name" value="Protein kinase-like (PK-like)"/>
    <property type="match status" value="1"/>
</dbReference>
<dbReference type="Pfam" id="PF00400">
    <property type="entry name" value="WD40"/>
    <property type="match status" value="3"/>
</dbReference>
<dbReference type="PANTHER" id="PTHR44489:SF14">
    <property type="entry name" value="ZINC FINGER CCCH DOMAIN-CONTAINING PROTEIN 59-RELATED"/>
    <property type="match status" value="1"/>
</dbReference>
<dbReference type="PROSITE" id="PS50294">
    <property type="entry name" value="WD_REPEATS_REGION"/>
    <property type="match status" value="1"/>
</dbReference>
<feature type="repeat" description="WD" evidence="3">
    <location>
        <begin position="314"/>
        <end position="348"/>
    </location>
</feature>
<dbReference type="eggNOG" id="KOG0198">
    <property type="taxonomic scope" value="Eukaryota"/>
</dbReference>
<feature type="repeat" description="WD" evidence="3">
    <location>
        <begin position="442"/>
        <end position="481"/>
    </location>
</feature>
<evidence type="ECO:0000256" key="1">
    <source>
        <dbReference type="ARBA" id="ARBA00022574"/>
    </source>
</evidence>
<dbReference type="InterPro" id="IPR020472">
    <property type="entry name" value="WD40_PAC1"/>
</dbReference>
<dbReference type="SMART" id="SM00220">
    <property type="entry name" value="S_TKc"/>
    <property type="match status" value="1"/>
</dbReference>
<evidence type="ECO:0000313" key="6">
    <source>
        <dbReference type="Proteomes" id="UP000030645"/>
    </source>
</evidence>
<dbReference type="Gene3D" id="2.130.10.10">
    <property type="entry name" value="YVTN repeat-like/Quinoprotein amine dehydrogenase"/>
    <property type="match status" value="2"/>
</dbReference>
<dbReference type="PRINTS" id="PR00320">
    <property type="entry name" value="GPROTEINBRPT"/>
</dbReference>
<reference evidence="6" key="1">
    <citation type="submission" date="2013-01" db="EMBL/GenBank/DDBJ databases">
        <title>Draft Genome Sequence of a Mulberry Tree, Morus notabilis C.K. Schneid.</title>
        <authorList>
            <person name="He N."/>
            <person name="Zhao S."/>
        </authorList>
    </citation>
    <scope>NUCLEOTIDE SEQUENCE</scope>
</reference>
<dbReference type="InterPro" id="IPR000719">
    <property type="entry name" value="Prot_kinase_dom"/>
</dbReference>
<evidence type="ECO:0000256" key="3">
    <source>
        <dbReference type="PROSITE-ProRule" id="PRU00221"/>
    </source>
</evidence>
<proteinExistence type="predicted"/>
<dbReference type="PROSITE" id="PS50082">
    <property type="entry name" value="WD_REPEATS_2"/>
    <property type="match status" value="2"/>
</dbReference>
<dbReference type="eggNOG" id="KOG0274">
    <property type="taxonomic scope" value="Eukaryota"/>
</dbReference>
<evidence type="ECO:0000256" key="2">
    <source>
        <dbReference type="ARBA" id="ARBA00022737"/>
    </source>
</evidence>
<dbReference type="SMART" id="SM00320">
    <property type="entry name" value="WD40"/>
    <property type="match status" value="4"/>
</dbReference>
<dbReference type="Pfam" id="PF00069">
    <property type="entry name" value="Pkinase"/>
    <property type="match status" value="1"/>
</dbReference>
<dbReference type="SUPFAM" id="SSF50978">
    <property type="entry name" value="WD40 repeat-like"/>
    <property type="match status" value="1"/>
</dbReference>
<dbReference type="Gene3D" id="1.10.510.10">
    <property type="entry name" value="Transferase(Phosphotransferase) domain 1"/>
    <property type="match status" value="1"/>
</dbReference>
<keyword evidence="1 3" id="KW-0853">WD repeat</keyword>
<keyword evidence="2" id="KW-0677">Repeat</keyword>
<dbReference type="EMBL" id="KE346342">
    <property type="protein sequence ID" value="EXC33619.1"/>
    <property type="molecule type" value="Genomic_DNA"/>
</dbReference>
<dbReference type="InterPro" id="IPR019775">
    <property type="entry name" value="WD40_repeat_CS"/>
</dbReference>